<evidence type="ECO:0000256" key="6">
    <source>
        <dbReference type="ARBA" id="ARBA00022729"/>
    </source>
</evidence>
<keyword evidence="4" id="KW-0813">Transport</keyword>
<dbReference type="InterPro" id="IPR017103">
    <property type="entry name" value="Iontropic_Glu_rcpt_pln"/>
</dbReference>
<evidence type="ECO:0000256" key="12">
    <source>
        <dbReference type="ARBA" id="ARBA00023286"/>
    </source>
</evidence>
<dbReference type="SMART" id="SM00079">
    <property type="entry name" value="PBPe"/>
    <property type="match status" value="1"/>
</dbReference>
<keyword evidence="13" id="KW-0407">Ion channel</keyword>
<dbReference type="PANTHER" id="PTHR34836:SF1">
    <property type="entry name" value="OS09G0428600 PROTEIN"/>
    <property type="match status" value="1"/>
</dbReference>
<keyword evidence="11" id="KW-0325">Glycoprotein</keyword>
<dbReference type="GO" id="GO:0015276">
    <property type="term" value="F:ligand-gated monoatomic ion channel activity"/>
    <property type="evidence" value="ECO:0007669"/>
    <property type="project" value="InterPro"/>
</dbReference>
<dbReference type="InterPro" id="IPR044440">
    <property type="entry name" value="GABAb_receptor_plant_PBP1"/>
</dbReference>
<keyword evidence="6 18" id="KW-0732">Signal</keyword>
<feature type="transmembrane region" description="Helical" evidence="17">
    <location>
        <begin position="644"/>
        <end position="666"/>
    </location>
</feature>
<dbReference type="KEGG" id="sind:105168659"/>
<proteinExistence type="inferred from homology"/>
<dbReference type="InterPro" id="IPR019594">
    <property type="entry name" value="Glu/Gly-bd"/>
</dbReference>
<dbReference type="FunFam" id="1.10.287.70:FF:000037">
    <property type="entry name" value="Glutamate receptor"/>
    <property type="match status" value="1"/>
</dbReference>
<dbReference type="SUPFAM" id="SSF53822">
    <property type="entry name" value="Periplasmic binding protein-like I"/>
    <property type="match status" value="1"/>
</dbReference>
<keyword evidence="20" id="KW-1185">Reference proteome</keyword>
<organism evidence="20 21">
    <name type="scientific">Sesamum indicum</name>
    <name type="common">Oriental sesame</name>
    <name type="synonym">Sesamum orientale</name>
    <dbReference type="NCBI Taxonomy" id="4182"/>
    <lineage>
        <taxon>Eukaryota</taxon>
        <taxon>Viridiplantae</taxon>
        <taxon>Streptophyta</taxon>
        <taxon>Embryophyta</taxon>
        <taxon>Tracheophyta</taxon>
        <taxon>Spermatophyta</taxon>
        <taxon>Magnoliopsida</taxon>
        <taxon>eudicotyledons</taxon>
        <taxon>Gunneridae</taxon>
        <taxon>Pentapetalae</taxon>
        <taxon>asterids</taxon>
        <taxon>lamiids</taxon>
        <taxon>Lamiales</taxon>
        <taxon>Pedaliaceae</taxon>
        <taxon>Sesamum</taxon>
    </lineage>
</organism>
<comment type="subcellular location">
    <subcellularLocation>
        <location evidence="1">Membrane</location>
        <topology evidence="1">Multi-pass membrane protein</topology>
    </subcellularLocation>
</comment>
<name>A0A6I9TMH0_SESIN</name>
<evidence type="ECO:0000256" key="1">
    <source>
        <dbReference type="ARBA" id="ARBA00004141"/>
    </source>
</evidence>
<evidence type="ECO:0000313" key="21">
    <source>
        <dbReference type="RefSeq" id="XP_011087093.2"/>
    </source>
</evidence>
<feature type="domain" description="Ionotropic glutamate receptor C-terminal" evidence="19">
    <location>
        <begin position="453"/>
        <end position="804"/>
    </location>
</feature>
<dbReference type="Gene3D" id="3.40.190.10">
    <property type="entry name" value="Periplasmic binding protein-like II"/>
    <property type="match status" value="2"/>
</dbReference>
<evidence type="ECO:0000256" key="3">
    <source>
        <dbReference type="ARBA" id="ARBA00011095"/>
    </source>
</evidence>
<comment type="function">
    <text evidence="14">Glutamate-gated receptor that probably acts as a non-selective cation channel. May be involved in light-signal transduction and calcium homeostasis via the regulation of calcium influx into cells.</text>
</comment>
<evidence type="ECO:0000256" key="15">
    <source>
        <dbReference type="PIRSR" id="PIRSR037090-50"/>
    </source>
</evidence>
<dbReference type="GeneID" id="105168659"/>
<reference evidence="21" key="1">
    <citation type="submission" date="2025-08" db="UniProtKB">
        <authorList>
            <consortium name="RefSeq"/>
        </authorList>
    </citation>
    <scope>IDENTIFICATION</scope>
</reference>
<comment type="subunit">
    <text evidence="3">May form heteromers.</text>
</comment>
<dbReference type="CDD" id="cd19990">
    <property type="entry name" value="PBP1_GABAb_receptor_plant"/>
    <property type="match status" value="1"/>
</dbReference>
<evidence type="ECO:0000256" key="7">
    <source>
        <dbReference type="ARBA" id="ARBA00022989"/>
    </source>
</evidence>
<evidence type="ECO:0000256" key="9">
    <source>
        <dbReference type="ARBA" id="ARBA00023136"/>
    </source>
</evidence>
<dbReference type="Pfam" id="PF00060">
    <property type="entry name" value="Lig_chan"/>
    <property type="match status" value="1"/>
</dbReference>
<gene>
    <name evidence="21" type="primary">LOC105168659</name>
</gene>
<evidence type="ECO:0000256" key="5">
    <source>
        <dbReference type="ARBA" id="ARBA00022692"/>
    </source>
</evidence>
<dbReference type="InterPro" id="IPR015683">
    <property type="entry name" value="Ionotropic_Glu_rcpt"/>
</dbReference>
<sequence length="1008" mass="113312">MGIPFFTISSFSLLTLFLTLCSALNNSTNFHVGIVLDFESLVGRIGLTSLSLSLTDFYSLHTNYSTRIVLHTRDSKGLVTDAAASALNLLNEVEVDAIIGPQKSAQANFVIGLGDAAKVPIISFSATSPSLNPRTLYSVQTAPTDAAQVDAIATIVKYYRWGQVVIVYEDSDYGNGIVPFLSNAFQDVNARVSYRSVIPVSATDDFILQELYKMKTMQTRVFVVHISSSLASRFFLKVKEAEMMSQGYAWIVTSGLMDLFYSLDPHVVESMQGVIGVKPLIPTSRRLRSTTRRWKRKFLEDNPSISSQGEMSLYGLWAYDTLWALAMAAEKVGIREPSASQSKLAFNSTNMFATEISQTGPKLLGAILGTTFRGLGGVFRLVNGQLETSSFQVLNLVGKELKEVGIWEPRTRNSGEKNVNRISFTGEKLKNITWPGESKEVPKGWEFPVSGKKLKVGVPARAGFTQFVKVERDPQTNASKISGYYIDLFDSVMAHLHHGAVRYEYVPFETNDDSSAVNYDALVYEVYNGMYDAAVGDITITANRSQFVDFTLPIEEGGVTRTQKIQYENPNDEWFFLKPLKKELWLTAIALFILTGVALWILEHRFNRAFRGPPSEHVGLIFYIPFMSLVFAHRERIVSNLARLVVVVWVFVVLILSSTYTASLSARLTAWKLQKADTDVNVLIRNGDYIGCREGSFIFQYLKDLGFDESKIRTYNNPEDVDDALSRGSERGGITALFSRTPYTNLFLSKYCNKYMKVGSPFLTEGFAFAFRKGSPLVADVSRTIIELIDDGRISEIKAHWMKDSACNEDELGLSTASWKNIDLHSFKILFGITGAITTTCLVVFLVTYLYKNRDFIQRISSSSTTIWSKVRALCKHFDQRDPKSFRCSRSKEDDENASPNIIVYPIRRSTIVPVESADIEDANGVIRTNSDHREHADESRSIQLENIRVCRQLRQHIERLIQTNYLKDCVDKARRSEDHPTDYTRKEHRKDKALVEEQSPKKIPAKG</sequence>
<feature type="transmembrane region" description="Helical" evidence="17">
    <location>
        <begin position="584"/>
        <end position="602"/>
    </location>
</feature>
<evidence type="ECO:0000256" key="8">
    <source>
        <dbReference type="ARBA" id="ARBA00023065"/>
    </source>
</evidence>
<dbReference type="SUPFAM" id="SSF53850">
    <property type="entry name" value="Periplasmic binding protein-like II"/>
    <property type="match status" value="1"/>
</dbReference>
<dbReference type="Gene3D" id="1.10.287.70">
    <property type="match status" value="1"/>
</dbReference>
<dbReference type="RefSeq" id="XP_011087093.2">
    <property type="nucleotide sequence ID" value="XM_011088791.2"/>
</dbReference>
<dbReference type="AlphaFoldDB" id="A0A6I9TMH0"/>
<feature type="transmembrane region" description="Helical" evidence="17">
    <location>
        <begin position="829"/>
        <end position="851"/>
    </location>
</feature>
<feature type="compositionally biased region" description="Basic and acidic residues" evidence="16">
    <location>
        <begin position="974"/>
        <end position="1001"/>
    </location>
</feature>
<keyword evidence="5 17" id="KW-0812">Transmembrane</keyword>
<accession>A0A6I9TMH0</accession>
<dbReference type="Proteomes" id="UP000504604">
    <property type="component" value="Linkage group LG8"/>
</dbReference>
<dbReference type="InterPro" id="IPR001828">
    <property type="entry name" value="ANF_lig-bd_rcpt"/>
</dbReference>
<dbReference type="CDD" id="cd13686">
    <property type="entry name" value="GluR_Plant"/>
    <property type="match status" value="1"/>
</dbReference>
<comment type="similarity">
    <text evidence="2">Belongs to the glutamate-gated ion channel (TC 1.A.10.1) family.</text>
</comment>
<evidence type="ECO:0000256" key="4">
    <source>
        <dbReference type="ARBA" id="ARBA00022448"/>
    </source>
</evidence>
<keyword evidence="10" id="KW-0675">Receptor</keyword>
<dbReference type="InterPro" id="IPR001320">
    <property type="entry name" value="Iontro_rcpt_C"/>
</dbReference>
<evidence type="ECO:0000313" key="20">
    <source>
        <dbReference type="Proteomes" id="UP000504604"/>
    </source>
</evidence>
<evidence type="ECO:0000256" key="17">
    <source>
        <dbReference type="SAM" id="Phobius"/>
    </source>
</evidence>
<dbReference type="InParanoid" id="A0A6I9TMH0"/>
<feature type="chain" id="PRO_5026856118" evidence="18">
    <location>
        <begin position="24"/>
        <end position="1008"/>
    </location>
</feature>
<evidence type="ECO:0000256" key="11">
    <source>
        <dbReference type="ARBA" id="ARBA00023180"/>
    </source>
</evidence>
<keyword evidence="15" id="KW-1015">Disulfide bond</keyword>
<evidence type="ECO:0000256" key="13">
    <source>
        <dbReference type="ARBA" id="ARBA00023303"/>
    </source>
</evidence>
<feature type="signal peptide" evidence="18">
    <location>
        <begin position="1"/>
        <end position="23"/>
    </location>
</feature>
<dbReference type="Gene3D" id="3.40.50.2300">
    <property type="match status" value="2"/>
</dbReference>
<keyword evidence="7 17" id="KW-1133">Transmembrane helix</keyword>
<evidence type="ECO:0000256" key="16">
    <source>
        <dbReference type="SAM" id="MobiDB-lite"/>
    </source>
</evidence>
<dbReference type="PANTHER" id="PTHR34836">
    <property type="entry name" value="OS06G0188250 PROTEIN"/>
    <property type="match status" value="1"/>
</dbReference>
<dbReference type="InterPro" id="IPR028082">
    <property type="entry name" value="Peripla_BP_I"/>
</dbReference>
<dbReference type="FunFam" id="3.40.50.2300:FF:000188">
    <property type="entry name" value="Glutamate receptor"/>
    <property type="match status" value="1"/>
</dbReference>
<evidence type="ECO:0000256" key="18">
    <source>
        <dbReference type="SAM" id="SignalP"/>
    </source>
</evidence>
<evidence type="ECO:0000256" key="10">
    <source>
        <dbReference type="ARBA" id="ARBA00023170"/>
    </source>
</evidence>
<evidence type="ECO:0000259" key="19">
    <source>
        <dbReference type="SMART" id="SM00079"/>
    </source>
</evidence>
<feature type="region of interest" description="Disordered" evidence="16">
    <location>
        <begin position="974"/>
        <end position="1008"/>
    </location>
</feature>
<dbReference type="PIRSF" id="PIRSF037090">
    <property type="entry name" value="Iontro_Glu-like_rcpt_pln"/>
    <property type="match status" value="1"/>
</dbReference>
<dbReference type="Pfam" id="PF10613">
    <property type="entry name" value="Lig_chan-Glu_bd"/>
    <property type="match status" value="1"/>
</dbReference>
<keyword evidence="8" id="KW-0406">Ion transport</keyword>
<dbReference type="GO" id="GO:0016020">
    <property type="term" value="C:membrane"/>
    <property type="evidence" value="ECO:0007669"/>
    <property type="project" value="UniProtKB-SubCell"/>
</dbReference>
<feature type="disulfide bond" evidence="15">
    <location>
        <begin position="752"/>
        <end position="807"/>
    </location>
</feature>
<dbReference type="OrthoDB" id="1911081at2759"/>
<evidence type="ECO:0000256" key="2">
    <source>
        <dbReference type="ARBA" id="ARBA00008685"/>
    </source>
</evidence>
<protein>
    <submittedName>
        <fullName evidence="21">Glutamate receptor 2.2-like</fullName>
    </submittedName>
</protein>
<dbReference type="Pfam" id="PF01094">
    <property type="entry name" value="ANF_receptor"/>
    <property type="match status" value="1"/>
</dbReference>
<evidence type="ECO:0000256" key="14">
    <source>
        <dbReference type="ARBA" id="ARBA00049638"/>
    </source>
</evidence>
<keyword evidence="12" id="KW-1071">Ligand-gated ion channel</keyword>
<keyword evidence="9 17" id="KW-0472">Membrane</keyword>